<dbReference type="InterPro" id="IPR001965">
    <property type="entry name" value="Znf_PHD"/>
</dbReference>
<feature type="domain" description="Ubiquitin-like protease family profile" evidence="11">
    <location>
        <begin position="381"/>
        <end position="538"/>
    </location>
</feature>
<proteinExistence type="inferred from homology"/>
<feature type="signal peptide" evidence="9">
    <location>
        <begin position="1"/>
        <end position="19"/>
    </location>
</feature>
<evidence type="ECO:0000256" key="5">
    <source>
        <dbReference type="ARBA" id="ARBA00022801"/>
    </source>
</evidence>
<comment type="caution">
    <text evidence="13">The sequence shown here is derived from an EMBL/GenBank/DDBJ whole genome shotgun (WGS) entry which is preliminary data.</text>
</comment>
<dbReference type="PROSITE" id="PS50016">
    <property type="entry name" value="ZF_PHD_2"/>
    <property type="match status" value="1"/>
</dbReference>
<comment type="similarity">
    <text evidence="1">Belongs to the peptidase C48 family.</text>
</comment>
<feature type="domain" description="Integrase catalytic" evidence="12">
    <location>
        <begin position="93"/>
        <end position="192"/>
    </location>
</feature>
<dbReference type="SMART" id="SM00249">
    <property type="entry name" value="PHD"/>
    <property type="match status" value="1"/>
</dbReference>
<dbReference type="SUPFAM" id="SSF53098">
    <property type="entry name" value="Ribonuclease H-like"/>
    <property type="match status" value="1"/>
</dbReference>
<evidence type="ECO:0000259" key="12">
    <source>
        <dbReference type="PROSITE" id="PS50994"/>
    </source>
</evidence>
<dbReference type="InterPro" id="IPR038765">
    <property type="entry name" value="Papain-like_cys_pep_sf"/>
</dbReference>
<dbReference type="PROSITE" id="PS50600">
    <property type="entry name" value="ULP_PROTEASE"/>
    <property type="match status" value="1"/>
</dbReference>
<dbReference type="InterPro" id="IPR001584">
    <property type="entry name" value="Integrase_cat-core"/>
</dbReference>
<keyword evidence="3" id="KW-0479">Metal-binding</keyword>
<dbReference type="InterPro" id="IPR003653">
    <property type="entry name" value="Peptidase_C48_C"/>
</dbReference>
<dbReference type="InterPro" id="IPR019787">
    <property type="entry name" value="Znf_PHD-finger"/>
</dbReference>
<evidence type="ECO:0000256" key="1">
    <source>
        <dbReference type="ARBA" id="ARBA00005234"/>
    </source>
</evidence>
<sequence>MIDIFVVFILSCLFSFDFANNNGVLIDDKLYHVSKKKNVELRRKVVVGRKEANQIFVEFHASPYGAHCGTEKTKLAISSRFYWPGMGVDIDKWVTKPLELLGMDLVGKVTRTRKGNEYICVLVDYYTKWAEAYAIPNKSAAVVSRCIINFFYRFGAPKRILTDQGSEFVNQINSTVESVIAENTVSEAISLKEKMDHIVKENVGKKQERRHRVATQAPGRGGKLERSWLGPYEIVFLKEKSADLRDEKGHTYPKINTDHLKLFKEETPRVPHRLLQDEPQLKRPHQETSPSPVDIITKEEQPPPSPPSSPTAPKPSPCDSPKSSTSLSPLDLSAPLSSPVSHPTTLPTVIPADAKDAVHSYIKSAWAGNDSVVLLSKVGPHKLFYQDILQVGPGKELESEVINAYLMLKVRHHNLTSPEKAFHMDTFAITAMWNGKYQGLKVNPANYDVIVGIVNECHHWFLVAIYPSQKKTILLDPLGESDIKKKRCLETTREKTCRAFMRQKGIPVSRWVCESPPHPLQMDSTSCGVFALKFAEHILQNTNIDFSNAPQDVAQFRMEIASTLLEQSVTHRSFVLYLIDDLSDLCHFCGEAETFDDSAEVLWISCDYCGRWFHMDCVNNLSTEKQYKCFSCNKSN</sequence>
<dbReference type="SUPFAM" id="SSF57903">
    <property type="entry name" value="FYVE/PHD zinc finger"/>
    <property type="match status" value="1"/>
</dbReference>
<dbReference type="Pfam" id="PF00665">
    <property type="entry name" value="rve"/>
    <property type="match status" value="1"/>
</dbReference>
<dbReference type="InterPro" id="IPR052160">
    <property type="entry name" value="Gypsy_RT_Integrase-like"/>
</dbReference>
<feature type="chain" id="PRO_5047089521" evidence="9">
    <location>
        <begin position="20"/>
        <end position="636"/>
    </location>
</feature>
<accession>A0ABQ8L481</accession>
<dbReference type="EMBL" id="JACTAM010002206">
    <property type="protein sequence ID" value="KAI2645542.1"/>
    <property type="molecule type" value="Genomic_DNA"/>
</dbReference>
<evidence type="ECO:0000256" key="4">
    <source>
        <dbReference type="ARBA" id="ARBA00022771"/>
    </source>
</evidence>
<dbReference type="Pfam" id="PF02902">
    <property type="entry name" value="Peptidase_C48"/>
    <property type="match status" value="1"/>
</dbReference>
<keyword evidence="6" id="KW-0862">Zinc</keyword>
<feature type="compositionally biased region" description="Low complexity" evidence="8">
    <location>
        <begin position="319"/>
        <end position="341"/>
    </location>
</feature>
<dbReference type="PROSITE" id="PS01359">
    <property type="entry name" value="ZF_PHD_1"/>
    <property type="match status" value="1"/>
</dbReference>
<dbReference type="InterPro" id="IPR019786">
    <property type="entry name" value="Zinc_finger_PHD-type_CS"/>
</dbReference>
<keyword evidence="2" id="KW-0645">Protease</keyword>
<dbReference type="InterPro" id="IPR036397">
    <property type="entry name" value="RNaseH_sf"/>
</dbReference>
<dbReference type="Gene3D" id="1.10.340.70">
    <property type="match status" value="1"/>
</dbReference>
<feature type="compositionally biased region" description="Basic and acidic residues" evidence="8">
    <location>
        <begin position="274"/>
        <end position="286"/>
    </location>
</feature>
<dbReference type="PROSITE" id="PS50994">
    <property type="entry name" value="INTEGRASE"/>
    <property type="match status" value="1"/>
</dbReference>
<dbReference type="Gene3D" id="3.30.420.10">
    <property type="entry name" value="Ribonuclease H-like superfamily/Ribonuclease H"/>
    <property type="match status" value="1"/>
</dbReference>
<feature type="compositionally biased region" description="Pro residues" evidence="8">
    <location>
        <begin position="302"/>
        <end position="318"/>
    </location>
</feature>
<evidence type="ECO:0000313" key="13">
    <source>
        <dbReference type="EMBL" id="KAI2645542.1"/>
    </source>
</evidence>
<gene>
    <name evidence="13" type="ORF">H4Q32_027968</name>
</gene>
<name>A0ABQ8L481_LABRO</name>
<keyword evidence="14" id="KW-1185">Reference proteome</keyword>
<dbReference type="Gene3D" id="3.30.40.10">
    <property type="entry name" value="Zinc/RING finger domain, C3HC4 (zinc finger)"/>
    <property type="match status" value="1"/>
</dbReference>
<protein>
    <submittedName>
        <fullName evidence="13">Gypsy retrotransposon integrase-like protein 1</fullName>
    </submittedName>
</protein>
<keyword evidence="9" id="KW-0732">Signal</keyword>
<dbReference type="Gene3D" id="3.40.395.10">
    <property type="entry name" value="Adenoviral Proteinase, Chain A"/>
    <property type="match status" value="1"/>
</dbReference>
<evidence type="ECO:0000259" key="10">
    <source>
        <dbReference type="PROSITE" id="PS50016"/>
    </source>
</evidence>
<organism evidence="13 14">
    <name type="scientific">Labeo rohita</name>
    <name type="common">Indian major carp</name>
    <name type="synonym">Cyprinus rohita</name>
    <dbReference type="NCBI Taxonomy" id="84645"/>
    <lineage>
        <taxon>Eukaryota</taxon>
        <taxon>Metazoa</taxon>
        <taxon>Chordata</taxon>
        <taxon>Craniata</taxon>
        <taxon>Vertebrata</taxon>
        <taxon>Euteleostomi</taxon>
        <taxon>Actinopterygii</taxon>
        <taxon>Neopterygii</taxon>
        <taxon>Teleostei</taxon>
        <taxon>Ostariophysi</taxon>
        <taxon>Cypriniformes</taxon>
        <taxon>Cyprinidae</taxon>
        <taxon>Labeoninae</taxon>
        <taxon>Labeonini</taxon>
        <taxon>Labeo</taxon>
    </lineage>
</organism>
<evidence type="ECO:0000256" key="6">
    <source>
        <dbReference type="ARBA" id="ARBA00022833"/>
    </source>
</evidence>
<evidence type="ECO:0000256" key="8">
    <source>
        <dbReference type="SAM" id="MobiDB-lite"/>
    </source>
</evidence>
<keyword evidence="5" id="KW-0378">Hydrolase</keyword>
<dbReference type="SUPFAM" id="SSF54001">
    <property type="entry name" value="Cysteine proteinases"/>
    <property type="match status" value="1"/>
</dbReference>
<dbReference type="CDD" id="cd15517">
    <property type="entry name" value="PHD_TCF19_like"/>
    <property type="match status" value="1"/>
</dbReference>
<dbReference type="PANTHER" id="PTHR47266">
    <property type="entry name" value="ENDONUCLEASE-RELATED"/>
    <property type="match status" value="1"/>
</dbReference>
<feature type="region of interest" description="Disordered" evidence="8">
    <location>
        <begin position="203"/>
        <end position="222"/>
    </location>
</feature>
<keyword evidence="4 7" id="KW-0863">Zinc-finger</keyword>
<evidence type="ECO:0000256" key="9">
    <source>
        <dbReference type="SAM" id="SignalP"/>
    </source>
</evidence>
<feature type="domain" description="PHD-type" evidence="10">
    <location>
        <begin position="583"/>
        <end position="635"/>
    </location>
</feature>
<dbReference type="InterPro" id="IPR013083">
    <property type="entry name" value="Znf_RING/FYVE/PHD"/>
</dbReference>
<evidence type="ECO:0000313" key="14">
    <source>
        <dbReference type="Proteomes" id="UP000830375"/>
    </source>
</evidence>
<dbReference type="InterPro" id="IPR011011">
    <property type="entry name" value="Znf_FYVE_PHD"/>
</dbReference>
<evidence type="ECO:0000256" key="2">
    <source>
        <dbReference type="ARBA" id="ARBA00022670"/>
    </source>
</evidence>
<evidence type="ECO:0000256" key="7">
    <source>
        <dbReference type="PROSITE-ProRule" id="PRU00146"/>
    </source>
</evidence>
<evidence type="ECO:0000256" key="3">
    <source>
        <dbReference type="ARBA" id="ARBA00022723"/>
    </source>
</evidence>
<dbReference type="InterPro" id="IPR012337">
    <property type="entry name" value="RNaseH-like_sf"/>
</dbReference>
<evidence type="ECO:0000259" key="11">
    <source>
        <dbReference type="PROSITE" id="PS50600"/>
    </source>
</evidence>
<feature type="region of interest" description="Disordered" evidence="8">
    <location>
        <begin position="274"/>
        <end position="343"/>
    </location>
</feature>
<reference evidence="13 14" key="1">
    <citation type="submission" date="2022-01" db="EMBL/GenBank/DDBJ databases">
        <title>A high-quality chromosome-level genome assembly of rohu carp, Labeo rohita.</title>
        <authorList>
            <person name="Arick M.A. II"/>
            <person name="Hsu C.-Y."/>
            <person name="Magbanua Z."/>
            <person name="Pechanova O."/>
            <person name="Grover C."/>
            <person name="Miller E."/>
            <person name="Thrash A."/>
            <person name="Ezzel L."/>
            <person name="Alam S."/>
            <person name="Benzie J."/>
            <person name="Hamilton M."/>
            <person name="Karsi A."/>
            <person name="Lawrence M.L."/>
            <person name="Peterson D.G."/>
        </authorList>
    </citation>
    <scope>NUCLEOTIDE SEQUENCE [LARGE SCALE GENOMIC DNA]</scope>
    <source>
        <strain evidence="14">BAU-BD-2019</strain>
        <tissue evidence="13">Blood</tissue>
    </source>
</reference>
<dbReference type="Proteomes" id="UP000830375">
    <property type="component" value="Unassembled WGS sequence"/>
</dbReference>